<dbReference type="Gene3D" id="2.70.98.40">
    <property type="entry name" value="Glycoside hydrolase, family 65, N-terminal domain"/>
    <property type="match status" value="2"/>
</dbReference>
<dbReference type="Pfam" id="PF17167">
    <property type="entry name" value="Glyco_hydro_94"/>
    <property type="match status" value="1"/>
</dbReference>
<feature type="transmembrane region" description="Helical" evidence="4">
    <location>
        <begin position="840"/>
        <end position="860"/>
    </location>
</feature>
<feature type="region of interest" description="Disordered" evidence="3">
    <location>
        <begin position="2041"/>
        <end position="2063"/>
    </location>
</feature>
<keyword evidence="4" id="KW-0472">Membrane</keyword>
<dbReference type="InterPro" id="IPR010383">
    <property type="entry name" value="Glyco_hydrolase_94_b-supersand"/>
</dbReference>
<comment type="caution">
    <text evidence="8">The sequence shown here is derived from an EMBL/GenBank/DDBJ whole genome shotgun (WGS) entry which is preliminary data.</text>
</comment>
<sequence>MIPPPARGRRQLDEQSLIAAASGALEAPIRAVLFGQARFEQHGHSLALAHEIVPGAKPGQNFFPRLRSNIETLQQARSLLEQRALDGRHLGPAAHWLLDNAPLIDEQLYAIRQGLPRSFFRLLPRLRDEPLAGLPRIYGVAWAWVAHTDSGFDPALLSAYLRAYQAERELSLAELWALPTTLRVVLIENLRRLAERSVTQQAARDAAHRWFDKPQRELAELEALEPGIRARGVATAFYLQLEHRQEELPPEQAQALDAWLASRLPDPSGSLAHQQNETIEDQQSIRNAIVSLRLLDRSDWRKLIAGTSSVMQILQGSAVHRAEAEITQDATLHAVERLARRCGRSESAVALLLVQLAQEAESSEDVEEAAQAAPAYWWRGPGRSRLYRLLDLPAPWWPAEGSAARRALASWAYLGSIAALSSGAIAWLLWRQGAPGLPAWLIALTALLLLGPVSEAVVALVNRLISESARPALLPRLAFAEGLPETQRALVVMPVMLASPAAIAVQAAQLEQHYLANAEAQAQFALLSDYLDAPAERQDGDAELLAAAETALAGLNLRHPAPAGAPPRFLLLQRERRWSETEQCWMGWERKRGKLEQLLLALDGAAAASPFLPLGALSQLAAGIRYIVTLDADTDLPPGRLRALVGMAAHPLNLPRLDAEGRRVVDGHAILQPRVMTPLPRPEEATPYHRLFSGEGGIDPYSVASSEIYQDLFDEGSFTGKGLLHVAALRRVLAGRLPEGQVLSHDLLEGSLARCAGVSDITLMEQSPFHADVAAARLHRWTRGDWQLLPFLLRPRRYPMAAISRWKMIDNLRRSLVAPVSLALLLLVLASGVLPLGWALGVVGAAFSAGPLLGAIAGLAPSRDDIALQRFYRLAGADVVRALLLALWHGAQLLQLGLMYGDAIGRALYRQFVSRRHLLEWTTAEAAERAARTELPALLRLHRRVPLTALGLLAALGAAALLGAPVHWPGSLALLALWAAAPLWTWLASRPRRTEPQQRLDEESRDYLQGLARDSWRYYEQHIGPEDHHLPPDNVQLTPRTMVAHRSSPTNFGLYLLAVACAQELGFIGRAAMAERLQLTLATLERLPRWRGHFYNWYDTQSLAVLTPAYVSAVDSGNCSAHLLAVARACELATQIDAEAAEQRARRMLQYSLQRLRALQPLLSGAPSLQALAALASGEWAWPESARQLQALNAKLRQARHELDALHRGLGEGDDRGAMWLAHDLVGSVESALRDRSEDLRALNDRLRVIGQRLREIALEADFAALYDRERRLLHIGYRADSQQLDDNHYDLLASEARLTSLLAIAKGDVPVEHWSALGRPLYAEGHELGLKSWSGSMFEYLMPSLVLDEPPGSVLGQAVRSAVIEQRAEGAKQGTPWGISESAIAGQDHTLAYQYGPQGAPRLALRRTPRDERVLAPYATLLALEIDPCAAVANLRALQELGARRAMGFIEALDYTPQRQAEGSSFTLVQTYMTHHQAMGLVALCNLLADEAPRRWAMSDAHLRAVGSLLHERAPYEVARLSAAPPLPPPRTPRSARLLREIDPLQDGLPCTQLLTNGRYAVLLRSHGGGYSSWDGVGLTRWRDDLLRDGHGSFFYLQRSGVGGSEMPWQSLTAHPAPDRAARYRCRMQADRVIFDAHWPDCQSRITNWVSPEDDCELRQLELSNTGKAELLLNLMTCFEASLAPHKADEAHPAFSNLFVQMRWDAVERVLYLRRRPRLPDEQAVLAVHFLAGIEAPEGAVEAVEPCSDRARWLGRYGSVARPLGDAGHSLLEQQAGEESGPGLALDTGLDPLAGIGLRLRLAPGASLRLTFCSAAAHGAETLDALVDKYRQAAHVERASSMSHTMAGIRLRELQFDADTWAAMLRMNTVVSALLTREGVAAPRATLPGVAPAVGGSTVGRCDRRLLWRHGISGDRPIIWVAISGEEGLGLVQALKKALRLWSACGLGVDLVVSNGEPNSYLAPVQQALQQLLARHQAQQQERPAHLRASLHVLREQDLSADERYTLQTLARLKLLADGRSLAQQLERWMDEQQREFESRRALRSLPVPDPLDGRPRGTALPPDGRFHAETGAFAFELTPTRLPARPWANVLANAGFGCQVTELAGGYCWAGNSRMQQLTPWSNDPLTDPAGEWLLLQDLDQGRVWPLGRHLPSPGERASCEIEHGIGYSRHRQRLDGLEITLSWCVDVQASLKQLQVQIRHESGPRRRLRLVALAEWQLGSARQERLSVLTRPTWLITGPEGAGLPRPSSALALLATQLDHLGGFGESTAVLALRPAQAGEAPGEAAIRLGAQDWTCDRREFFDSAGRMVLPARLGQRSGAGLDPCAALGAEIDLPPDGAASLTVLLGHGAHPAAAQALLEQAWAIAPAERLARQREQWPALLGGVQVQTPDPQFDALVNHWLPYQTLVCRIWARAGFYQAGGAFGYRDQLQDAMALATRAPALLAEQILRCAARQFPEGDVQHWWHEPGGAGVRTHFSDDRLWLPYALAHYVQRSGDLALLDEALPFLVGQQVPPGAEDIYETPGFGGEAVSLYEHAARAIDRSLASGAHGLPLFGTGDWNDGMNRVGDQGRGESVWLAWFLCQVIADFSPIAAARQDQARVQRWQAARAGWARALDEQAWDGAWYLRGFFDDGTPLGSSTQEECRIDLIAQAWAVLSGAGDPARARQAMVSAGARLMDGPNQLLRLLDPPLARQRPSAGYIQAYPPGVRENGGQYNHGAVWALMALAQLGQRDAMWQVFRALSPAHRWQDRRRGSAYAIEPYVMAGDVYTQPPYIGRGGWSWYTGSAGWLLRAAVESICGVVLAEGRVSLQPCLPAHWLAAEVALRHGEAWHRIIVCADEDTAEEALATHESARPARLDEQIDLSQWPEGSVHVVVAPPAAPATALVESELPVEKE</sequence>
<keyword evidence="9" id="KW-1185">Reference proteome</keyword>
<dbReference type="SUPFAM" id="SSF74650">
    <property type="entry name" value="Galactose mutarotase-like"/>
    <property type="match status" value="2"/>
</dbReference>
<dbReference type="Proteomes" id="UP001228044">
    <property type="component" value="Unassembled WGS sequence"/>
</dbReference>
<dbReference type="InterPro" id="IPR019282">
    <property type="entry name" value="Glycoamylase-like_cons_dom"/>
</dbReference>
<keyword evidence="4" id="KW-1133">Transmembrane helix</keyword>
<dbReference type="SUPFAM" id="SSF48208">
    <property type="entry name" value="Six-hairpin glycosidases"/>
    <property type="match status" value="1"/>
</dbReference>
<feature type="domain" description="Glycoamylase-like" evidence="6">
    <location>
        <begin position="1289"/>
        <end position="1489"/>
    </location>
</feature>
<dbReference type="Pfam" id="PF06165">
    <property type="entry name" value="GH94_b-supersand"/>
    <property type="match status" value="2"/>
</dbReference>
<evidence type="ECO:0000259" key="7">
    <source>
        <dbReference type="Pfam" id="PF17167"/>
    </source>
</evidence>
<dbReference type="PANTHER" id="PTHR37469:SF2">
    <property type="entry name" value="CELLOBIONIC ACID PHOSPHORYLASE"/>
    <property type="match status" value="1"/>
</dbReference>
<feature type="domain" description="Glycosyl hydrolase 94 supersandwich" evidence="5">
    <location>
        <begin position="2081"/>
        <end position="2364"/>
    </location>
</feature>
<dbReference type="EMBL" id="JAUHHC010000002">
    <property type="protein sequence ID" value="MDN3920642.1"/>
    <property type="molecule type" value="Genomic_DNA"/>
</dbReference>
<feature type="domain" description="Glycosyl hydrolase 94 supersandwich" evidence="5">
    <location>
        <begin position="1550"/>
        <end position="1833"/>
    </location>
</feature>
<keyword evidence="1" id="KW-0328">Glycosyltransferase</keyword>
<gene>
    <name evidence="8" type="ORF">QWJ38_10160</name>
</gene>
<feature type="transmembrane region" description="Helical" evidence="4">
    <location>
        <begin position="970"/>
        <end position="989"/>
    </location>
</feature>
<dbReference type="InterPro" id="IPR011013">
    <property type="entry name" value="Gal_mutarotase_sf_dom"/>
</dbReference>
<name>A0ABT8DW77_9BURK</name>
<evidence type="ECO:0000259" key="6">
    <source>
        <dbReference type="Pfam" id="PF10091"/>
    </source>
</evidence>
<dbReference type="PANTHER" id="PTHR37469">
    <property type="entry name" value="CELLOBIONIC ACID PHOSPHORYLASE-RELATED"/>
    <property type="match status" value="1"/>
</dbReference>
<dbReference type="SMART" id="SM01068">
    <property type="entry name" value="CBM_X"/>
    <property type="match status" value="2"/>
</dbReference>
<keyword evidence="4" id="KW-0812">Transmembrane</keyword>
<accession>A0ABT8DW77</accession>
<evidence type="ECO:0000259" key="5">
    <source>
        <dbReference type="Pfam" id="PF06165"/>
    </source>
</evidence>
<dbReference type="Gene3D" id="1.50.10.140">
    <property type="match status" value="1"/>
</dbReference>
<feature type="transmembrane region" description="Helical" evidence="4">
    <location>
        <begin position="436"/>
        <end position="461"/>
    </location>
</feature>
<dbReference type="InterPro" id="IPR033432">
    <property type="entry name" value="GH94_catalytic"/>
</dbReference>
<feature type="domain" description="Glycosyl hydrolase 94 catalytic" evidence="7">
    <location>
        <begin position="2381"/>
        <end position="2804"/>
    </location>
</feature>
<feature type="transmembrane region" description="Helical" evidence="4">
    <location>
        <begin position="945"/>
        <end position="964"/>
    </location>
</feature>
<reference evidence="8 9" key="1">
    <citation type="submission" date="2023-06" db="EMBL/GenBank/DDBJ databases">
        <title>Pelomonas sp. PFR6 16S ribosomal RNA gene Genome sequencing and assembly.</title>
        <authorList>
            <person name="Woo H."/>
        </authorList>
    </citation>
    <scope>NUCLEOTIDE SEQUENCE [LARGE SCALE GENOMIC DNA]</scope>
    <source>
        <strain evidence="8 9">PFR6</strain>
    </source>
</reference>
<evidence type="ECO:0000256" key="1">
    <source>
        <dbReference type="ARBA" id="ARBA00022676"/>
    </source>
</evidence>
<organism evidence="8 9">
    <name type="scientific">Roseateles violae</name>
    <dbReference type="NCBI Taxonomy" id="3058042"/>
    <lineage>
        <taxon>Bacteria</taxon>
        <taxon>Pseudomonadati</taxon>
        <taxon>Pseudomonadota</taxon>
        <taxon>Betaproteobacteria</taxon>
        <taxon>Burkholderiales</taxon>
        <taxon>Sphaerotilaceae</taxon>
        <taxon>Roseateles</taxon>
    </lineage>
</organism>
<protein>
    <submittedName>
        <fullName evidence="8">Glucoamylase family protein</fullName>
    </submittedName>
</protein>
<dbReference type="RefSeq" id="WP_290358928.1">
    <property type="nucleotide sequence ID" value="NZ_JAUHHC010000002.1"/>
</dbReference>
<dbReference type="InterPro" id="IPR012341">
    <property type="entry name" value="6hp_glycosidase-like_sf"/>
</dbReference>
<evidence type="ECO:0000256" key="4">
    <source>
        <dbReference type="SAM" id="Phobius"/>
    </source>
</evidence>
<dbReference type="InterPro" id="IPR008928">
    <property type="entry name" value="6-hairpin_glycosidase_sf"/>
</dbReference>
<evidence type="ECO:0000313" key="9">
    <source>
        <dbReference type="Proteomes" id="UP001228044"/>
    </source>
</evidence>
<keyword evidence="2" id="KW-0808">Transferase</keyword>
<proteinExistence type="predicted"/>
<feature type="transmembrane region" description="Helical" evidence="4">
    <location>
        <begin position="815"/>
        <end position="834"/>
    </location>
</feature>
<dbReference type="InterPro" id="IPR052047">
    <property type="entry name" value="GH94_Enzymes"/>
</dbReference>
<evidence type="ECO:0000256" key="3">
    <source>
        <dbReference type="SAM" id="MobiDB-lite"/>
    </source>
</evidence>
<feature type="transmembrane region" description="Helical" evidence="4">
    <location>
        <begin position="1052"/>
        <end position="1073"/>
    </location>
</feature>
<dbReference type="Gene3D" id="1.50.10.10">
    <property type="match status" value="1"/>
</dbReference>
<feature type="transmembrane region" description="Helical" evidence="4">
    <location>
        <begin position="411"/>
        <end position="430"/>
    </location>
</feature>
<dbReference type="Pfam" id="PF10091">
    <property type="entry name" value="Glycoamylase"/>
    <property type="match status" value="1"/>
</dbReference>
<evidence type="ECO:0000256" key="2">
    <source>
        <dbReference type="ARBA" id="ARBA00022679"/>
    </source>
</evidence>
<evidence type="ECO:0000313" key="8">
    <source>
        <dbReference type="EMBL" id="MDN3920642.1"/>
    </source>
</evidence>
<dbReference type="InterPro" id="IPR037018">
    <property type="entry name" value="GH65_N"/>
</dbReference>